<sequence>MNKFFNIISILLGVILTVVLTYPINNNNHQYFNFIEYEDSDCKTPTGAAYSGVANTCYDYDNQLPFNFLFKQTSDDIVQFNIFKSECYDTVDNSTDYQVDICTPTNTNDYSYYKLSISNSIIQALSNSLVVTFQNGSGGNQETVGQAYFSQNYSINSVNASDGIYIYSCEGKTPYLEMCAPSLLDNSDEPCYSFMLKPTVINDLSINIKCIN</sequence>
<evidence type="ECO:0000256" key="1">
    <source>
        <dbReference type="SAM" id="SignalP"/>
    </source>
</evidence>
<dbReference type="AlphaFoldDB" id="A0A152A6E2"/>
<dbReference type="Pfam" id="PF11912">
    <property type="entry name" value="CfaA_B_C"/>
    <property type="match status" value="1"/>
</dbReference>
<dbReference type="Proteomes" id="UP000076078">
    <property type="component" value="Unassembled WGS sequence"/>
</dbReference>
<keyword evidence="1" id="KW-0732">Signal</keyword>
<keyword evidence="3" id="KW-1185">Reference proteome</keyword>
<dbReference type="EMBL" id="LODT01000006">
    <property type="protein sequence ID" value="KYR01665.1"/>
    <property type="molecule type" value="Genomic_DNA"/>
</dbReference>
<organism evidence="2 3">
    <name type="scientific">Tieghemostelium lacteum</name>
    <name type="common">Slime mold</name>
    <name type="synonym">Dictyostelium lacteum</name>
    <dbReference type="NCBI Taxonomy" id="361077"/>
    <lineage>
        <taxon>Eukaryota</taxon>
        <taxon>Amoebozoa</taxon>
        <taxon>Evosea</taxon>
        <taxon>Eumycetozoa</taxon>
        <taxon>Dictyostelia</taxon>
        <taxon>Dictyosteliales</taxon>
        <taxon>Raperosteliaceae</taxon>
        <taxon>Tieghemostelium</taxon>
    </lineage>
</organism>
<evidence type="ECO:0000313" key="3">
    <source>
        <dbReference type="Proteomes" id="UP000076078"/>
    </source>
</evidence>
<gene>
    <name evidence="2" type="ORF">DLAC_01667</name>
</gene>
<name>A0A152A6E2_TIELA</name>
<dbReference type="InParanoid" id="A0A152A6E2"/>
<proteinExistence type="predicted"/>
<accession>A0A152A6E2</accession>
<dbReference type="PANTHER" id="PTHR33576:SF7">
    <property type="entry name" value="CARBOHYDRATE BINDING DOMAIN-CONTAINING PROTEIN"/>
    <property type="match status" value="1"/>
</dbReference>
<reference evidence="2 3" key="1">
    <citation type="submission" date="2015-12" db="EMBL/GenBank/DDBJ databases">
        <title>Dictyostelia acquired genes for synthesis and detection of signals that induce cell-type specialization by lateral gene transfer from prokaryotes.</title>
        <authorList>
            <person name="Gloeckner G."/>
            <person name="Schaap P."/>
        </authorList>
    </citation>
    <scope>NUCLEOTIDE SEQUENCE [LARGE SCALE GENOMIC DNA]</scope>
    <source>
        <strain evidence="2 3">TK</strain>
    </source>
</reference>
<feature type="signal peptide" evidence="1">
    <location>
        <begin position="1"/>
        <end position="21"/>
    </location>
</feature>
<evidence type="ECO:0000313" key="2">
    <source>
        <dbReference type="EMBL" id="KYR01665.1"/>
    </source>
</evidence>
<comment type="caution">
    <text evidence="2">The sequence shown here is derived from an EMBL/GenBank/DDBJ whole genome shotgun (WGS) entry which is preliminary data.</text>
</comment>
<feature type="chain" id="PRO_5007593566" description="Transmembrane protein" evidence="1">
    <location>
        <begin position="22"/>
        <end position="212"/>
    </location>
</feature>
<evidence type="ECO:0008006" key="4">
    <source>
        <dbReference type="Google" id="ProtNLM"/>
    </source>
</evidence>
<dbReference type="PANTHER" id="PTHR33576">
    <property type="entry name" value="CARBOHYDRATE BINDING DOMAIN-CONTAINING PROTEIN-RELATED"/>
    <property type="match status" value="1"/>
</dbReference>
<dbReference type="InterPro" id="IPR021837">
    <property type="entry name" value="CfaA/B/C"/>
</dbReference>
<protein>
    <recommendedName>
        <fullName evidence="4">Transmembrane protein</fullName>
    </recommendedName>
</protein>